<dbReference type="SMART" id="SM01021">
    <property type="entry name" value="Bac_rhodopsin"/>
    <property type="match status" value="1"/>
</dbReference>
<dbReference type="FunFam" id="1.20.1070.10:FF:000160">
    <property type="entry name" value="Related to Opsin-1"/>
    <property type="match status" value="1"/>
</dbReference>
<dbReference type="PANTHER" id="PTHR28286:SF1">
    <property type="entry name" value="30 KDA HEAT SHOCK PROTEIN-RELATED"/>
    <property type="match status" value="1"/>
</dbReference>
<feature type="transmembrane region" description="Helical" evidence="6">
    <location>
        <begin position="24"/>
        <end position="45"/>
    </location>
</feature>
<dbReference type="PANTHER" id="PTHR28286">
    <property type="match status" value="1"/>
</dbReference>
<comment type="similarity">
    <text evidence="2">Belongs to the archaeal/bacterial/fungal opsin family.</text>
</comment>
<accession>A0A9P3G3E9</accession>
<feature type="transmembrane region" description="Helical" evidence="6">
    <location>
        <begin position="188"/>
        <end position="205"/>
    </location>
</feature>
<organism evidence="7 8">
    <name type="scientific">Phanerochaete sordida</name>
    <dbReference type="NCBI Taxonomy" id="48140"/>
    <lineage>
        <taxon>Eukaryota</taxon>
        <taxon>Fungi</taxon>
        <taxon>Dikarya</taxon>
        <taxon>Basidiomycota</taxon>
        <taxon>Agaricomycotina</taxon>
        <taxon>Agaricomycetes</taxon>
        <taxon>Polyporales</taxon>
        <taxon>Phanerochaetaceae</taxon>
        <taxon>Phanerochaete</taxon>
    </lineage>
</organism>
<evidence type="ECO:0000256" key="6">
    <source>
        <dbReference type="SAM" id="Phobius"/>
    </source>
</evidence>
<keyword evidence="4 6" id="KW-1133">Transmembrane helix</keyword>
<dbReference type="AlphaFoldDB" id="A0A9P3G3E9"/>
<evidence type="ECO:0000256" key="4">
    <source>
        <dbReference type="ARBA" id="ARBA00022989"/>
    </source>
</evidence>
<dbReference type="GO" id="GO:0005886">
    <property type="term" value="C:plasma membrane"/>
    <property type="evidence" value="ECO:0007669"/>
    <property type="project" value="TreeGrafter"/>
</dbReference>
<dbReference type="SUPFAM" id="SSF81321">
    <property type="entry name" value="Family A G protein-coupled receptor-like"/>
    <property type="match status" value="1"/>
</dbReference>
<gene>
    <name evidence="7" type="ORF">PsYK624_030080</name>
</gene>
<feature type="transmembrane region" description="Helical" evidence="6">
    <location>
        <begin position="217"/>
        <end position="237"/>
    </location>
</feature>
<sequence length="286" mass="31579">MGNHALDLNPPNADYHLSTHGSDWLWAAFSVFALSLLVMIGFDFMRPRGTRLFHQLAVIILTTLSVSYFSMASDLGATPIQVEFRGEGTRQIFYVRYIQWFITFPLLLLELLLATGLSLSDIMTTLFMGVVVVIMGLIGALVHSDYKWGYYTFGCAALFYVWYTLLWHAPRAAFAEATGLKRAYLTSAGWLSFMLITYPIAWACAEGGNVISVTSEMIWYGILDILAGPGFLFFYLFQLRTVDYAAFGLSSGKYTDYSAGSAVRAEKGLPVQDAPAAAPAPATVTQ</sequence>
<evidence type="ECO:0000313" key="7">
    <source>
        <dbReference type="EMBL" id="GJE86925.1"/>
    </source>
</evidence>
<feature type="transmembrane region" description="Helical" evidence="6">
    <location>
        <begin position="148"/>
        <end position="167"/>
    </location>
</feature>
<feature type="transmembrane region" description="Helical" evidence="6">
    <location>
        <begin position="91"/>
        <end position="113"/>
    </location>
</feature>
<evidence type="ECO:0000313" key="8">
    <source>
        <dbReference type="Proteomes" id="UP000703269"/>
    </source>
</evidence>
<proteinExistence type="inferred from homology"/>
<evidence type="ECO:0000256" key="5">
    <source>
        <dbReference type="ARBA" id="ARBA00023136"/>
    </source>
</evidence>
<dbReference type="InterPro" id="IPR043476">
    <property type="entry name" value="Yro2-like_7TM"/>
</dbReference>
<comment type="subcellular location">
    <subcellularLocation>
        <location evidence="1">Membrane</location>
        <topology evidence="1">Multi-pass membrane protein</topology>
    </subcellularLocation>
</comment>
<keyword evidence="5 6" id="KW-0472">Membrane</keyword>
<dbReference type="EMBL" id="BPQB01000005">
    <property type="protein sequence ID" value="GJE86925.1"/>
    <property type="molecule type" value="Genomic_DNA"/>
</dbReference>
<evidence type="ECO:0000256" key="1">
    <source>
        <dbReference type="ARBA" id="ARBA00004141"/>
    </source>
</evidence>
<dbReference type="OrthoDB" id="536545at2759"/>
<name>A0A9P3G3E9_9APHY</name>
<reference evidence="7 8" key="1">
    <citation type="submission" date="2021-08" db="EMBL/GenBank/DDBJ databases">
        <title>Draft Genome Sequence of Phanerochaete sordida strain YK-624.</title>
        <authorList>
            <person name="Mori T."/>
            <person name="Dohra H."/>
            <person name="Suzuki T."/>
            <person name="Kawagishi H."/>
            <person name="Hirai H."/>
        </authorList>
    </citation>
    <scope>NUCLEOTIDE SEQUENCE [LARGE SCALE GENOMIC DNA]</scope>
    <source>
        <strain evidence="7 8">YK-624</strain>
    </source>
</reference>
<dbReference type="GO" id="GO:0005783">
    <property type="term" value="C:endoplasmic reticulum"/>
    <property type="evidence" value="ECO:0007669"/>
    <property type="project" value="TreeGrafter"/>
</dbReference>
<keyword evidence="7" id="KW-0675">Receptor</keyword>
<feature type="transmembrane region" description="Helical" evidence="6">
    <location>
        <begin position="125"/>
        <end position="142"/>
    </location>
</feature>
<dbReference type="Proteomes" id="UP000703269">
    <property type="component" value="Unassembled WGS sequence"/>
</dbReference>
<dbReference type="CDD" id="cd15239">
    <property type="entry name" value="7tm_YRO2_fungal-like"/>
    <property type="match status" value="1"/>
</dbReference>
<feature type="transmembrane region" description="Helical" evidence="6">
    <location>
        <begin position="52"/>
        <end position="71"/>
    </location>
</feature>
<keyword evidence="8" id="KW-1185">Reference proteome</keyword>
<evidence type="ECO:0000256" key="3">
    <source>
        <dbReference type="ARBA" id="ARBA00022692"/>
    </source>
</evidence>
<dbReference type="Pfam" id="PF01036">
    <property type="entry name" value="Bac_rhodopsin"/>
    <property type="match status" value="1"/>
</dbReference>
<dbReference type="Gene3D" id="1.20.1070.10">
    <property type="entry name" value="Rhodopsin 7-helix transmembrane proteins"/>
    <property type="match status" value="1"/>
</dbReference>
<dbReference type="InterPro" id="IPR001425">
    <property type="entry name" value="Arc/bac/fun_rhodopsins"/>
</dbReference>
<dbReference type="PRINTS" id="PR00251">
    <property type="entry name" value="BACTRLOPSIN"/>
</dbReference>
<keyword evidence="3 6" id="KW-0812">Transmembrane</keyword>
<comment type="caution">
    <text evidence="7">The sequence shown here is derived from an EMBL/GenBank/DDBJ whole genome shotgun (WGS) entry which is preliminary data.</text>
</comment>
<protein>
    <submittedName>
        <fullName evidence="7">Family A G protein-coupled receptor-like protein</fullName>
    </submittedName>
</protein>
<evidence type="ECO:0000256" key="2">
    <source>
        <dbReference type="ARBA" id="ARBA00008130"/>
    </source>
</evidence>